<accession>A0A1M4VBM1</accession>
<dbReference type="EMBL" id="FQUP01000001">
    <property type="protein sequence ID" value="SHE66349.1"/>
    <property type="molecule type" value="Genomic_DNA"/>
</dbReference>
<gene>
    <name evidence="1" type="ORF">SAMN02745157_0661</name>
</gene>
<dbReference type="AlphaFoldDB" id="A0A1M4VBM1"/>
<evidence type="ECO:0000313" key="2">
    <source>
        <dbReference type="Proteomes" id="UP000184485"/>
    </source>
</evidence>
<reference evidence="1 2" key="1">
    <citation type="submission" date="2016-11" db="EMBL/GenBank/DDBJ databases">
        <authorList>
            <person name="Jaros S."/>
            <person name="Januszkiewicz K."/>
            <person name="Wedrychowicz H."/>
        </authorList>
    </citation>
    <scope>NUCLEOTIDE SEQUENCE [LARGE SCALE GENOMIC DNA]</scope>
    <source>
        <strain evidence="1 2">DSM 19436</strain>
    </source>
</reference>
<proteinExistence type="predicted"/>
<name>A0A1M4VBM1_9HYPH</name>
<dbReference type="STRING" id="1122133.SAMN02745157_0661"/>
<dbReference type="Proteomes" id="UP000184485">
    <property type="component" value="Unassembled WGS sequence"/>
</dbReference>
<evidence type="ECO:0000313" key="1">
    <source>
        <dbReference type="EMBL" id="SHE66349.1"/>
    </source>
</evidence>
<organism evidence="1 2">
    <name type="scientific">Kaistia soli DSM 19436</name>
    <dbReference type="NCBI Taxonomy" id="1122133"/>
    <lineage>
        <taxon>Bacteria</taxon>
        <taxon>Pseudomonadati</taxon>
        <taxon>Pseudomonadota</taxon>
        <taxon>Alphaproteobacteria</taxon>
        <taxon>Hyphomicrobiales</taxon>
        <taxon>Kaistiaceae</taxon>
        <taxon>Kaistia</taxon>
    </lineage>
</organism>
<keyword evidence="2" id="KW-1185">Reference proteome</keyword>
<protein>
    <submittedName>
        <fullName evidence="1">Uncharacterized protein</fullName>
    </submittedName>
</protein>
<dbReference type="RefSeq" id="WP_073051346.1">
    <property type="nucleotide sequence ID" value="NZ_FQUP01000001.1"/>
</dbReference>
<sequence>MHDESCHLDVRIQELLEANTSYLQRARDAEARAQELGLALRPFADAAATVKRWISMEFPDEAHNPEFKVYVISVWKAGEEEQQESIITLGDFQRASEMLGPAREMMS</sequence>